<evidence type="ECO:0000313" key="1">
    <source>
        <dbReference type="Proteomes" id="UP000790787"/>
    </source>
</evidence>
<proteinExistence type="predicted"/>
<reference evidence="1" key="1">
    <citation type="journal article" date="2014" name="Nat. Commun.">
        <title>The tobacco genome sequence and its comparison with those of tomato and potato.</title>
        <authorList>
            <person name="Sierro N."/>
            <person name="Battey J.N."/>
            <person name="Ouadi S."/>
            <person name="Bakaher N."/>
            <person name="Bovet L."/>
            <person name="Willig A."/>
            <person name="Goepfert S."/>
            <person name="Peitsch M.C."/>
            <person name="Ivanov N.V."/>
        </authorList>
    </citation>
    <scope>NUCLEOTIDE SEQUENCE [LARGE SCALE GENOMIC DNA]</scope>
</reference>
<protein>
    <submittedName>
        <fullName evidence="2">Uncharacterized protein LOC142175820</fullName>
    </submittedName>
</protein>
<sequence>MIREKEISYHYGGHFVFSPSRKYVGGHLKKINIDVDFISFFDLLDDLKEYCHFNICEGDKFVYLGGDRIISDYDGLVECHDDQDIKNMLVSYRMHKERSIEIYTLLKNDIFMSTSLGENSSRGSNAVKRKTRGPTRCVKIINLQEGQKLPVEFDEDHQAIGENASKLIWFLGQTVRSRTCCPLKVNGWKVIEQDKIGHMWEIVLEKFNFDVSEGRKSAIFGKRSDLYRDYRYKLKKKYFDSKANYQLRLRNKPKLVAADEWKYLVNLWSDADFQKKSTQNKTNRSKRSLPPYIGTKNYARLRYEMEQKNGKAPSRVEVFMESRKRKKRKQVDVFQQDVIDQFYQFKKQQKEGEISLNDDNIFEKVLGAEKMDIFVRMAPEKISVNILVVDQQKYNL</sequence>
<evidence type="ECO:0000313" key="2">
    <source>
        <dbReference type="RefSeq" id="XP_075098923.1"/>
    </source>
</evidence>
<organism evidence="1 2">
    <name type="scientific">Nicotiana tabacum</name>
    <name type="common">Common tobacco</name>
    <dbReference type="NCBI Taxonomy" id="4097"/>
    <lineage>
        <taxon>Eukaryota</taxon>
        <taxon>Viridiplantae</taxon>
        <taxon>Streptophyta</taxon>
        <taxon>Embryophyta</taxon>
        <taxon>Tracheophyta</taxon>
        <taxon>Spermatophyta</taxon>
        <taxon>Magnoliopsida</taxon>
        <taxon>eudicotyledons</taxon>
        <taxon>Gunneridae</taxon>
        <taxon>Pentapetalae</taxon>
        <taxon>asterids</taxon>
        <taxon>lamiids</taxon>
        <taxon>Solanales</taxon>
        <taxon>Solanaceae</taxon>
        <taxon>Nicotianoideae</taxon>
        <taxon>Nicotianeae</taxon>
        <taxon>Nicotiana</taxon>
    </lineage>
</organism>
<keyword evidence="1" id="KW-1185">Reference proteome</keyword>
<accession>A0AC58TNZ2</accession>
<dbReference type="RefSeq" id="XP_075098923.1">
    <property type="nucleotide sequence ID" value="XM_075242822.1"/>
</dbReference>
<dbReference type="Proteomes" id="UP000790787">
    <property type="component" value="Chromosome 3"/>
</dbReference>
<name>A0AC58TNZ2_TOBAC</name>
<gene>
    <name evidence="2" type="primary">LOC142175820</name>
</gene>
<reference evidence="2" key="2">
    <citation type="submission" date="2025-08" db="UniProtKB">
        <authorList>
            <consortium name="RefSeq"/>
        </authorList>
    </citation>
    <scope>IDENTIFICATION</scope>
    <source>
        <tissue evidence="2">Leaf</tissue>
    </source>
</reference>